<gene>
    <name evidence="2" type="ORF">GCM10022383_00030</name>
</gene>
<evidence type="ECO:0000256" key="1">
    <source>
        <dbReference type="SAM" id="MobiDB-lite"/>
    </source>
</evidence>
<evidence type="ECO:0000313" key="2">
    <source>
        <dbReference type="EMBL" id="GAA3924730.1"/>
    </source>
</evidence>
<feature type="region of interest" description="Disordered" evidence="1">
    <location>
        <begin position="1"/>
        <end position="39"/>
    </location>
</feature>
<accession>A0ABP7MKW0</accession>
<name>A0ABP7MKW0_9MICO</name>
<dbReference type="EMBL" id="BAABCP010000001">
    <property type="protein sequence ID" value="GAA3924730.1"/>
    <property type="molecule type" value="Genomic_DNA"/>
</dbReference>
<comment type="caution">
    <text evidence="2">The sequence shown here is derived from an EMBL/GenBank/DDBJ whole genome shotgun (WGS) entry which is preliminary data.</text>
</comment>
<evidence type="ECO:0000313" key="3">
    <source>
        <dbReference type="Proteomes" id="UP001501591"/>
    </source>
</evidence>
<evidence type="ECO:0008006" key="4">
    <source>
        <dbReference type="Google" id="ProtNLM"/>
    </source>
</evidence>
<sequence>MLSTTRRTSDADAISDTTRPSATSQDAQESPDTLESPNALTLKQAVSYAEVSMSTLNRYIAQAKLRSRKIRGKHYVQREDLDRVFGDATSRRTRARLRKAVPTQTTVEAPRPARTVSAEDEDKLLDEWAERVAAAAPPLTDQQVKVVLAAFATVAPKD</sequence>
<protein>
    <recommendedName>
        <fullName evidence="4">Helix-turn-helix domain-containing protein</fullName>
    </recommendedName>
</protein>
<organism evidence="2 3">
    <name type="scientific">Microbacterium soli</name>
    <dbReference type="NCBI Taxonomy" id="446075"/>
    <lineage>
        <taxon>Bacteria</taxon>
        <taxon>Bacillati</taxon>
        <taxon>Actinomycetota</taxon>
        <taxon>Actinomycetes</taxon>
        <taxon>Micrococcales</taxon>
        <taxon>Microbacteriaceae</taxon>
        <taxon>Microbacterium</taxon>
    </lineage>
</organism>
<reference evidence="3" key="1">
    <citation type="journal article" date="2019" name="Int. J. Syst. Evol. Microbiol.">
        <title>The Global Catalogue of Microorganisms (GCM) 10K type strain sequencing project: providing services to taxonomists for standard genome sequencing and annotation.</title>
        <authorList>
            <consortium name="The Broad Institute Genomics Platform"/>
            <consortium name="The Broad Institute Genome Sequencing Center for Infectious Disease"/>
            <person name="Wu L."/>
            <person name="Ma J."/>
        </authorList>
    </citation>
    <scope>NUCLEOTIDE SEQUENCE [LARGE SCALE GENOMIC DNA]</scope>
    <source>
        <strain evidence="3">JCM 17024</strain>
    </source>
</reference>
<feature type="compositionally biased region" description="Polar residues" evidence="1">
    <location>
        <begin position="15"/>
        <end position="39"/>
    </location>
</feature>
<proteinExistence type="predicted"/>
<keyword evidence="3" id="KW-1185">Reference proteome</keyword>
<dbReference type="Proteomes" id="UP001501591">
    <property type="component" value="Unassembled WGS sequence"/>
</dbReference>